<organism evidence="1 2">
    <name type="scientific">Streptosporangium canum</name>
    <dbReference type="NCBI Taxonomy" id="324952"/>
    <lineage>
        <taxon>Bacteria</taxon>
        <taxon>Bacillati</taxon>
        <taxon>Actinomycetota</taxon>
        <taxon>Actinomycetes</taxon>
        <taxon>Streptosporangiales</taxon>
        <taxon>Streptosporangiaceae</taxon>
        <taxon>Streptosporangium</taxon>
    </lineage>
</organism>
<proteinExistence type="predicted"/>
<protein>
    <submittedName>
        <fullName evidence="1">Uncharacterized protein</fullName>
    </submittedName>
</protein>
<dbReference type="EMBL" id="FOQY01000002">
    <property type="protein sequence ID" value="SFI21082.1"/>
    <property type="molecule type" value="Genomic_DNA"/>
</dbReference>
<keyword evidence="2" id="KW-1185">Reference proteome</keyword>
<dbReference type="Gene3D" id="3.30.565.10">
    <property type="entry name" value="Histidine kinase-like ATPase, C-terminal domain"/>
    <property type="match status" value="1"/>
</dbReference>
<name>A0A1I3GCW6_9ACTN</name>
<dbReference type="Proteomes" id="UP000199111">
    <property type="component" value="Unassembled WGS sequence"/>
</dbReference>
<reference evidence="2" key="1">
    <citation type="submission" date="2016-10" db="EMBL/GenBank/DDBJ databases">
        <authorList>
            <person name="Varghese N."/>
            <person name="Submissions S."/>
        </authorList>
    </citation>
    <scope>NUCLEOTIDE SEQUENCE [LARGE SCALE GENOMIC DNA]</scope>
    <source>
        <strain evidence="2">CGMCC 4.2126</strain>
    </source>
</reference>
<gene>
    <name evidence="1" type="ORF">SAMN05216275_1025</name>
</gene>
<sequence>MWPVAKREYSAADIDVLEFDAAVRKRPGMYFGGGLDDPGLPAMLLSAAARHGLHPATRVAEEHSLSTVIEILGDLSFRVTIDQRHAWPDSPALGYHDSLIGSEWWLLAAIATLCETTTVEMWCDGRGFSQELAGLRPIAAVQRFAPPAASGTRITFALDARGLLRGAAFPADLRSLDAHGPDCVAADGPGSVVIRDHRHDGRTDVRLS</sequence>
<dbReference type="InterPro" id="IPR036890">
    <property type="entry name" value="HATPase_C_sf"/>
</dbReference>
<evidence type="ECO:0000313" key="2">
    <source>
        <dbReference type="Proteomes" id="UP000199111"/>
    </source>
</evidence>
<evidence type="ECO:0000313" key="1">
    <source>
        <dbReference type="EMBL" id="SFI21082.1"/>
    </source>
</evidence>
<dbReference type="AlphaFoldDB" id="A0A1I3GCW6"/>
<accession>A0A1I3GCW6</accession>